<reference evidence="3" key="1">
    <citation type="journal article" date="2022" name="Int. J. Mol. Sci.">
        <title>Draft Genome of Tanacetum Coccineum: Genomic Comparison of Closely Related Tanacetum-Family Plants.</title>
        <authorList>
            <person name="Yamashiro T."/>
            <person name="Shiraishi A."/>
            <person name="Nakayama K."/>
            <person name="Satake H."/>
        </authorList>
    </citation>
    <scope>NUCLEOTIDE SEQUENCE</scope>
</reference>
<keyword evidence="4" id="KW-1185">Reference proteome</keyword>
<dbReference type="PANTHER" id="PTHR35046:SF23">
    <property type="entry name" value="NUCLEOTIDYLTRANSFERASE, RIBONUCLEASE H"/>
    <property type="match status" value="1"/>
</dbReference>
<organism evidence="3 4">
    <name type="scientific">Tanacetum coccineum</name>
    <dbReference type="NCBI Taxonomy" id="301880"/>
    <lineage>
        <taxon>Eukaryota</taxon>
        <taxon>Viridiplantae</taxon>
        <taxon>Streptophyta</taxon>
        <taxon>Embryophyta</taxon>
        <taxon>Tracheophyta</taxon>
        <taxon>Spermatophyta</taxon>
        <taxon>Magnoliopsida</taxon>
        <taxon>eudicotyledons</taxon>
        <taxon>Gunneridae</taxon>
        <taxon>Pentapetalae</taxon>
        <taxon>asterids</taxon>
        <taxon>campanulids</taxon>
        <taxon>Asterales</taxon>
        <taxon>Asteraceae</taxon>
        <taxon>Asteroideae</taxon>
        <taxon>Anthemideae</taxon>
        <taxon>Anthemidinae</taxon>
        <taxon>Tanacetum</taxon>
    </lineage>
</organism>
<reference evidence="3" key="2">
    <citation type="submission" date="2022-01" db="EMBL/GenBank/DDBJ databases">
        <authorList>
            <person name="Yamashiro T."/>
            <person name="Shiraishi A."/>
            <person name="Satake H."/>
            <person name="Nakayama K."/>
        </authorList>
    </citation>
    <scope>NUCLEOTIDE SEQUENCE</scope>
</reference>
<evidence type="ECO:0000256" key="2">
    <source>
        <dbReference type="SAM" id="MobiDB-lite"/>
    </source>
</evidence>
<sequence>METRNSTELKKILDTMEADKREMAQQMKAMQDQIQELLISQTHVEDSNSHGSVNKGGSSGWRSNDIKVDIPEYDGAGSVEDYSREFEYLLMKCDIPEDDPQTLVRYLGGLEPRVANVVELHTYQTLVELTILAHKVDSQQRSKGKQEIKPIFKPNPQTKPTIPTKPISPLTPKPVNINSPHTDTPKAPRKCFRCQGLGHIAFEYPNKRLVTLVDFEIARGYDFGVETCADQVRTVDPDEEVVGPDVGELLVVRRALSSTPVREEKIQREAIFHTRCTVAQKICSVIIDEGSYTIVASQTMVSKLGLLTEPHPSPYVIHWLNQGKGININHRVLLSFSIVLTPIDPTTTPPKSTLFLSTLLKSEHEYHSAKEFILLGLDEEENKPHPNTHPLVQSLLKSYSHVFPTEIPPGLPPMCSIQHKIDLIPGTTLPNKLAYRTNPQETTKIRKQVDGLLEKGLIRESLSPCAVLTLLVLKKNA</sequence>
<proteinExistence type="predicted"/>
<feature type="coiled-coil region" evidence="1">
    <location>
        <begin position="13"/>
        <end position="40"/>
    </location>
</feature>
<gene>
    <name evidence="3" type="ORF">Tco_1006664</name>
</gene>
<feature type="compositionally biased region" description="Low complexity" evidence="2">
    <location>
        <begin position="154"/>
        <end position="174"/>
    </location>
</feature>
<accession>A0ABQ5FII4</accession>
<dbReference type="EMBL" id="BQNB010017434">
    <property type="protein sequence ID" value="GJT63131.1"/>
    <property type="molecule type" value="Genomic_DNA"/>
</dbReference>
<comment type="caution">
    <text evidence="3">The sequence shown here is derived from an EMBL/GenBank/DDBJ whole genome shotgun (WGS) entry which is preliminary data.</text>
</comment>
<dbReference type="PANTHER" id="PTHR35046">
    <property type="entry name" value="ZINC KNUCKLE (CCHC-TYPE) FAMILY PROTEIN"/>
    <property type="match status" value="1"/>
</dbReference>
<keyword evidence="1" id="KW-0175">Coiled coil</keyword>
<dbReference type="InterPro" id="IPR043502">
    <property type="entry name" value="DNA/RNA_pol_sf"/>
</dbReference>
<protein>
    <submittedName>
        <fullName evidence="3">Uncharacterized protein</fullName>
    </submittedName>
</protein>
<evidence type="ECO:0000313" key="3">
    <source>
        <dbReference type="EMBL" id="GJT63131.1"/>
    </source>
</evidence>
<evidence type="ECO:0000256" key="1">
    <source>
        <dbReference type="SAM" id="Coils"/>
    </source>
</evidence>
<name>A0ABQ5FII4_9ASTR</name>
<dbReference type="Gene3D" id="3.10.10.10">
    <property type="entry name" value="HIV Type 1 Reverse Transcriptase, subunit A, domain 1"/>
    <property type="match status" value="1"/>
</dbReference>
<dbReference type="SUPFAM" id="SSF56672">
    <property type="entry name" value="DNA/RNA polymerases"/>
    <property type="match status" value="1"/>
</dbReference>
<dbReference type="Proteomes" id="UP001151760">
    <property type="component" value="Unassembled WGS sequence"/>
</dbReference>
<feature type="region of interest" description="Disordered" evidence="2">
    <location>
        <begin position="143"/>
        <end position="186"/>
    </location>
</feature>
<evidence type="ECO:0000313" key="4">
    <source>
        <dbReference type="Proteomes" id="UP001151760"/>
    </source>
</evidence>